<evidence type="ECO:0000256" key="2">
    <source>
        <dbReference type="ARBA" id="ARBA00022525"/>
    </source>
</evidence>
<accession>A0ABY3RYX5</accession>
<dbReference type="Proteomes" id="UP001199642">
    <property type="component" value="Chromosome"/>
</dbReference>
<dbReference type="InterPro" id="IPR019931">
    <property type="entry name" value="LPXTG_anchor"/>
</dbReference>
<evidence type="ECO:0000259" key="9">
    <source>
        <dbReference type="Pfam" id="PF20597"/>
    </source>
</evidence>
<feature type="domain" description="Gram-positive cocci surface proteins LPxTG" evidence="8">
    <location>
        <begin position="776"/>
        <end position="809"/>
    </location>
</feature>
<dbReference type="Pfam" id="PF25549">
    <property type="entry name" value="DUF7927"/>
    <property type="match status" value="2"/>
</dbReference>
<sequence length="815" mass="84352">MPLAPKALITAVSAAAISALGLGIAAPSPTAEDTPRLSGQNGAESPSPAPFIGQCTIGELPSPDNRNRPVVDNNVAVYAGSDLILTGNRAEVEGLVVVGRDLHVAPDRARRIDLGVVGVGSHVTPGGGHPALAVGGDLSVTTRSTLGVAGGPVRVGGALSPAFPSSAYDFRSGVQDEMGSAATAAWASYGDLLRRTSADYAQLPTTGKVMHGVNFEGTGAAREVFALNADQLPDEIEFTGIADDATVIVNVHGATANWAPYQFSEDGARVDVVGQGVSGFGRVAQRTIWNFVDATQVTLGGSSEILGSILVPGVGADHSRPTVDVTASTNGRLLTNGTLRLAGEGAEHHNYPFVEEPFECNPDPEPPVDPEPPTAPDPATSTVLTLRKDVITRADAADQFRLTIAPAHDAERPVAEATTTGDRPGRQQAEAGAVPVAPGEEYTLSEAGTGSRGLDAYDATWLCRDEDTGETLAEGDGSAFTLTIPTQQPGADRALECVFTNSPRPDVAVTKRATPDSGTAVVPGQRVEYTLHFQNPAGVPVDVDHTDLLSDVLDDAILGPDPIRADAPLVAELDRDRLRVSGRLPAAASADVHYSVTVKDADALGDRVLRNLVIRTGTETPDCEDAVACTENPVEVPAWTVSKTADPVAGGEVFPGDAVDYTVTATGVHGIVPDARLTDDLSDVLASADFVAGSATLTIGDAAPLRVADPADGVLATAAFPVSAGQEAVLRYRVIVHEDAWARTLRNVAWGHSTTPPDTCTREAPCETIHHTPARAPELPQTGGTGTAAFTVTGLVLLAVLAGIILARRADRHRG</sequence>
<dbReference type="EMBL" id="CP082781">
    <property type="protein sequence ID" value="UGS28234.1"/>
    <property type="molecule type" value="Genomic_DNA"/>
</dbReference>
<reference evidence="12 13" key="1">
    <citation type="submission" date="2023-01" db="EMBL/GenBank/DDBJ databases">
        <title>Characterization of estradiol degrading bacteria Microbacterium sp. MZT7 and reveal degrading genes through genome analysis.</title>
        <authorList>
            <person name="Hao P."/>
            <person name="Gao Y."/>
        </authorList>
    </citation>
    <scope>NUCLEOTIDE SEQUENCE [LARGE SCALE GENOMIC DNA]</scope>
    <source>
        <strain evidence="12 13">MZT7</strain>
    </source>
</reference>
<keyword evidence="3 7" id="KW-0732">Signal</keyword>
<feature type="domain" description="Choice-of-anchor A" evidence="9">
    <location>
        <begin position="86"/>
        <end position="313"/>
    </location>
</feature>
<evidence type="ECO:0000256" key="6">
    <source>
        <dbReference type="SAM" id="Phobius"/>
    </source>
</evidence>
<evidence type="ECO:0000259" key="8">
    <source>
        <dbReference type="Pfam" id="PF00746"/>
    </source>
</evidence>
<evidence type="ECO:0000256" key="5">
    <source>
        <dbReference type="SAM" id="MobiDB-lite"/>
    </source>
</evidence>
<evidence type="ECO:0000256" key="4">
    <source>
        <dbReference type="ARBA" id="ARBA00023088"/>
    </source>
</evidence>
<feature type="region of interest" description="Disordered" evidence="5">
    <location>
        <begin position="29"/>
        <end position="53"/>
    </location>
</feature>
<evidence type="ECO:0000259" key="10">
    <source>
        <dbReference type="Pfam" id="PF20674"/>
    </source>
</evidence>
<name>A0ABY3RYX5_9MICO</name>
<feature type="chain" id="PRO_5046210421" evidence="7">
    <location>
        <begin position="26"/>
        <end position="815"/>
    </location>
</feature>
<keyword evidence="6" id="KW-0812">Transmembrane</keyword>
<gene>
    <name evidence="12" type="ORF">K8F61_08785</name>
</gene>
<dbReference type="InterPro" id="IPR057687">
    <property type="entry name" value="DUF7927"/>
</dbReference>
<feature type="signal peptide" evidence="7">
    <location>
        <begin position="1"/>
        <end position="25"/>
    </location>
</feature>
<evidence type="ECO:0000313" key="13">
    <source>
        <dbReference type="Proteomes" id="UP001199642"/>
    </source>
</evidence>
<keyword evidence="2" id="KW-0964">Secreted</keyword>
<evidence type="ECO:0000259" key="11">
    <source>
        <dbReference type="Pfam" id="PF25549"/>
    </source>
</evidence>
<feature type="domain" description="DUF7927" evidence="11">
    <location>
        <begin position="507"/>
        <end position="634"/>
    </location>
</feature>
<evidence type="ECO:0000256" key="1">
    <source>
        <dbReference type="ARBA" id="ARBA00022512"/>
    </source>
</evidence>
<dbReference type="InterPro" id="IPR026588">
    <property type="entry name" value="Choice_anch_A"/>
</dbReference>
<keyword evidence="6" id="KW-1133">Transmembrane helix</keyword>
<organism evidence="12 13">
    <name type="scientific">Microbacterium resistens</name>
    <dbReference type="NCBI Taxonomy" id="156977"/>
    <lineage>
        <taxon>Bacteria</taxon>
        <taxon>Bacillati</taxon>
        <taxon>Actinomycetota</taxon>
        <taxon>Actinomycetes</taxon>
        <taxon>Micrococcales</taxon>
        <taxon>Microbacteriaceae</taxon>
        <taxon>Microbacterium</taxon>
    </lineage>
</organism>
<feature type="transmembrane region" description="Helical" evidence="6">
    <location>
        <begin position="788"/>
        <end position="807"/>
    </location>
</feature>
<feature type="compositionally biased region" description="Pro residues" evidence="5">
    <location>
        <begin position="363"/>
        <end position="376"/>
    </location>
</feature>
<keyword evidence="1" id="KW-0134">Cell wall</keyword>
<proteinExistence type="predicted"/>
<dbReference type="Pfam" id="PF20674">
    <property type="entry name" value="SpaA_3"/>
    <property type="match status" value="1"/>
</dbReference>
<dbReference type="InterPro" id="IPR048834">
    <property type="entry name" value="SpaA_pre-album"/>
</dbReference>
<feature type="region of interest" description="Disordered" evidence="5">
    <location>
        <begin position="407"/>
        <end position="433"/>
    </location>
</feature>
<evidence type="ECO:0000256" key="3">
    <source>
        <dbReference type="ARBA" id="ARBA00022729"/>
    </source>
</evidence>
<protein>
    <submittedName>
        <fullName evidence="12">Choice-of-anchor A family protein</fullName>
    </submittedName>
</protein>
<dbReference type="NCBIfam" id="TIGR04215">
    <property type="entry name" value="choice_anch_A"/>
    <property type="match status" value="1"/>
</dbReference>
<dbReference type="Pfam" id="PF20597">
    <property type="entry name" value="pAdhesive_15"/>
    <property type="match status" value="1"/>
</dbReference>
<dbReference type="RefSeq" id="WP_231821375.1">
    <property type="nucleotide sequence ID" value="NZ_CP082781.1"/>
</dbReference>
<dbReference type="Pfam" id="PF00746">
    <property type="entry name" value="Gram_pos_anchor"/>
    <property type="match status" value="1"/>
</dbReference>
<keyword evidence="13" id="KW-1185">Reference proteome</keyword>
<feature type="region of interest" description="Disordered" evidence="5">
    <location>
        <begin position="358"/>
        <end position="382"/>
    </location>
</feature>
<dbReference type="NCBIfam" id="TIGR01167">
    <property type="entry name" value="LPXTG_anchor"/>
    <property type="match status" value="1"/>
</dbReference>
<feature type="domain" description="SpaA-like prealbumin fold" evidence="10">
    <location>
        <begin position="384"/>
        <end position="503"/>
    </location>
</feature>
<keyword evidence="4" id="KW-0572">Peptidoglycan-anchor</keyword>
<feature type="domain" description="DUF7927" evidence="11">
    <location>
        <begin position="640"/>
        <end position="770"/>
    </location>
</feature>
<keyword evidence="6" id="KW-0472">Membrane</keyword>
<evidence type="ECO:0000256" key="7">
    <source>
        <dbReference type="SAM" id="SignalP"/>
    </source>
</evidence>
<evidence type="ECO:0000313" key="12">
    <source>
        <dbReference type="EMBL" id="UGS28234.1"/>
    </source>
</evidence>